<keyword evidence="2" id="KW-1185">Reference proteome</keyword>
<name>A0A1H2HGH7_9PSED</name>
<dbReference type="Proteomes" id="UP000183653">
    <property type="component" value="Chromosome I"/>
</dbReference>
<accession>A0A1H2HGH7</accession>
<protein>
    <submittedName>
        <fullName evidence="1">Uncharacterized protein</fullName>
    </submittedName>
</protein>
<dbReference type="EMBL" id="LT629782">
    <property type="protein sequence ID" value="SDU30944.1"/>
    <property type="molecule type" value="Genomic_DNA"/>
</dbReference>
<evidence type="ECO:0000313" key="2">
    <source>
        <dbReference type="Proteomes" id="UP000183653"/>
    </source>
</evidence>
<proteinExistence type="predicted"/>
<dbReference type="RefSeq" id="WP_057724543.1">
    <property type="nucleotide sequence ID" value="NZ_JYLM01000007.1"/>
</dbReference>
<organism evidence="1 2">
    <name type="scientific">Pseudomonas orientalis</name>
    <dbReference type="NCBI Taxonomy" id="76758"/>
    <lineage>
        <taxon>Bacteria</taxon>
        <taxon>Pseudomonadati</taxon>
        <taxon>Pseudomonadota</taxon>
        <taxon>Gammaproteobacteria</taxon>
        <taxon>Pseudomonadales</taxon>
        <taxon>Pseudomonadaceae</taxon>
        <taxon>Pseudomonas</taxon>
    </lineage>
</organism>
<sequence length="66" mass="7618">MSKAWKVNVVKSGKKARSLDYEPNIGDEIYSKIDDQVALDQVERKIFDEVNNQIAIYLKTSEKPYP</sequence>
<dbReference type="OrthoDB" id="7029097at2"/>
<reference evidence="1 2" key="1">
    <citation type="submission" date="2016-10" db="EMBL/GenBank/DDBJ databases">
        <authorList>
            <person name="Varghese N."/>
            <person name="Submissions S."/>
        </authorList>
    </citation>
    <scope>NUCLEOTIDE SEQUENCE [LARGE SCALE GENOMIC DNA]</scope>
    <source>
        <strain evidence="1 2">BS2775</strain>
    </source>
</reference>
<evidence type="ECO:0000313" key="1">
    <source>
        <dbReference type="EMBL" id="SDU30944.1"/>
    </source>
</evidence>
<gene>
    <name evidence="1" type="ORF">SAMN04490197_4778</name>
</gene>
<dbReference type="AlphaFoldDB" id="A0A1H2HGH7"/>